<evidence type="ECO:0000313" key="2">
    <source>
        <dbReference type="Proteomes" id="UP001056120"/>
    </source>
</evidence>
<dbReference type="EMBL" id="CM042045">
    <property type="protein sequence ID" value="KAI3682608.1"/>
    <property type="molecule type" value="Genomic_DNA"/>
</dbReference>
<accession>A0ACB8YBM2</accession>
<organism evidence="1 2">
    <name type="scientific">Smallanthus sonchifolius</name>
    <dbReference type="NCBI Taxonomy" id="185202"/>
    <lineage>
        <taxon>Eukaryota</taxon>
        <taxon>Viridiplantae</taxon>
        <taxon>Streptophyta</taxon>
        <taxon>Embryophyta</taxon>
        <taxon>Tracheophyta</taxon>
        <taxon>Spermatophyta</taxon>
        <taxon>Magnoliopsida</taxon>
        <taxon>eudicotyledons</taxon>
        <taxon>Gunneridae</taxon>
        <taxon>Pentapetalae</taxon>
        <taxon>asterids</taxon>
        <taxon>campanulids</taxon>
        <taxon>Asterales</taxon>
        <taxon>Asteraceae</taxon>
        <taxon>Asteroideae</taxon>
        <taxon>Heliantheae alliance</taxon>
        <taxon>Millerieae</taxon>
        <taxon>Smallanthus</taxon>
    </lineage>
</organism>
<reference evidence="1 2" key="2">
    <citation type="journal article" date="2022" name="Mol. Ecol. Resour.">
        <title>The genomes of chicory, endive, great burdock and yacon provide insights into Asteraceae paleo-polyploidization history and plant inulin production.</title>
        <authorList>
            <person name="Fan W."/>
            <person name="Wang S."/>
            <person name="Wang H."/>
            <person name="Wang A."/>
            <person name="Jiang F."/>
            <person name="Liu H."/>
            <person name="Zhao H."/>
            <person name="Xu D."/>
            <person name="Zhang Y."/>
        </authorList>
    </citation>
    <scope>NUCLEOTIDE SEQUENCE [LARGE SCALE GENOMIC DNA]</scope>
    <source>
        <strain evidence="2">cv. Yunnan</strain>
        <tissue evidence="1">Leaves</tissue>
    </source>
</reference>
<keyword evidence="2" id="KW-1185">Reference proteome</keyword>
<reference evidence="2" key="1">
    <citation type="journal article" date="2022" name="Mol. Ecol. Resour.">
        <title>The genomes of chicory, endive, great burdock and yacon provide insights into Asteraceae palaeo-polyploidization history and plant inulin production.</title>
        <authorList>
            <person name="Fan W."/>
            <person name="Wang S."/>
            <person name="Wang H."/>
            <person name="Wang A."/>
            <person name="Jiang F."/>
            <person name="Liu H."/>
            <person name="Zhao H."/>
            <person name="Xu D."/>
            <person name="Zhang Y."/>
        </authorList>
    </citation>
    <scope>NUCLEOTIDE SEQUENCE [LARGE SCALE GENOMIC DNA]</scope>
    <source>
        <strain evidence="2">cv. Yunnan</strain>
    </source>
</reference>
<evidence type="ECO:0000313" key="1">
    <source>
        <dbReference type="EMBL" id="KAI3682608.1"/>
    </source>
</evidence>
<proteinExistence type="predicted"/>
<dbReference type="Proteomes" id="UP001056120">
    <property type="component" value="Linkage Group LG28"/>
</dbReference>
<sequence length="458" mass="52245">MNTITIRIVVGSRCEDQALLIALIREIVSFSNDFQVTDMFPSSISVLHLVTDTRNKLMKIRNRINPILDKIISNHEDRHLLGETTNNDDILDVLLSLKDDGSLPLTSHNIKAVIMGCVIHHIPTSQIMSCVTTDDSEQKTLQLLADLPRVDATFGDTLYLYQGVWLFRDAVLGAMQIQNHFNHHPTDIFLTSFMKSGTTWLRSLMFTILNRSRFDFSDHPLLRKGPHDCFPVLDTCKPEDYAVTDNSPRLFATHFPHKMLPSSITDPSSGCKFVYVCRDPKDVLVSMWHFVVKLRPKELPPLSFDEVFNLFCEGVMIYGPYWDHVLGFWNAALQSPEKILFFKYEEMKRDPEGHVKKLAEFMRVPISGQEEEDGMVKKIVEFCSIEHLTSLEVNKNGVYKANSGYIVPNETFFRKGEVGDWKCHLTEAMKDQIDRITHDKLKGLGLTIGATNEGHPMT</sequence>
<name>A0ACB8YBM2_9ASTR</name>
<gene>
    <name evidence="1" type="ORF">L1987_82694</name>
</gene>
<protein>
    <submittedName>
        <fullName evidence="1">Uncharacterized protein</fullName>
    </submittedName>
</protein>
<comment type="caution">
    <text evidence="1">The sequence shown here is derived from an EMBL/GenBank/DDBJ whole genome shotgun (WGS) entry which is preliminary data.</text>
</comment>